<name>A0ACB7HZ00_MANES</name>
<evidence type="ECO:0000313" key="1">
    <source>
        <dbReference type="EMBL" id="KAG8657807.1"/>
    </source>
</evidence>
<evidence type="ECO:0000313" key="2">
    <source>
        <dbReference type="Proteomes" id="UP000091857"/>
    </source>
</evidence>
<dbReference type="Proteomes" id="UP000091857">
    <property type="component" value="Chromosome 3"/>
</dbReference>
<organism evidence="1 2">
    <name type="scientific">Manihot esculenta</name>
    <name type="common">Cassava</name>
    <name type="synonym">Jatropha manihot</name>
    <dbReference type="NCBI Taxonomy" id="3983"/>
    <lineage>
        <taxon>Eukaryota</taxon>
        <taxon>Viridiplantae</taxon>
        <taxon>Streptophyta</taxon>
        <taxon>Embryophyta</taxon>
        <taxon>Tracheophyta</taxon>
        <taxon>Spermatophyta</taxon>
        <taxon>Magnoliopsida</taxon>
        <taxon>eudicotyledons</taxon>
        <taxon>Gunneridae</taxon>
        <taxon>Pentapetalae</taxon>
        <taxon>rosids</taxon>
        <taxon>fabids</taxon>
        <taxon>Malpighiales</taxon>
        <taxon>Euphorbiaceae</taxon>
        <taxon>Crotonoideae</taxon>
        <taxon>Manihoteae</taxon>
        <taxon>Manihot</taxon>
    </lineage>
</organism>
<accession>A0ACB7HZ00</accession>
<reference evidence="2" key="1">
    <citation type="journal article" date="2016" name="Nat. Biotechnol.">
        <title>Sequencing wild and cultivated cassava and related species reveals extensive interspecific hybridization and genetic diversity.</title>
        <authorList>
            <person name="Bredeson J.V."/>
            <person name="Lyons J.B."/>
            <person name="Prochnik S.E."/>
            <person name="Wu G.A."/>
            <person name="Ha C.M."/>
            <person name="Edsinger-Gonzales E."/>
            <person name="Grimwood J."/>
            <person name="Schmutz J."/>
            <person name="Rabbi I.Y."/>
            <person name="Egesi C."/>
            <person name="Nauluvula P."/>
            <person name="Lebot V."/>
            <person name="Ndunguru J."/>
            <person name="Mkamilo G."/>
            <person name="Bart R.S."/>
            <person name="Setter T.L."/>
            <person name="Gleadow R.M."/>
            <person name="Kulakow P."/>
            <person name="Ferguson M.E."/>
            <person name="Rounsley S."/>
            <person name="Rokhsar D.S."/>
        </authorList>
    </citation>
    <scope>NUCLEOTIDE SEQUENCE [LARGE SCALE GENOMIC DNA]</scope>
    <source>
        <strain evidence="2">cv. AM560-2</strain>
    </source>
</reference>
<protein>
    <submittedName>
        <fullName evidence="1">Uncharacterized protein</fullName>
    </submittedName>
</protein>
<dbReference type="EMBL" id="CM004389">
    <property type="protein sequence ID" value="KAG8657807.1"/>
    <property type="molecule type" value="Genomic_DNA"/>
</dbReference>
<proteinExistence type="predicted"/>
<sequence>MEFQSPSSTPPEALEAACPREGVESKFGVGVGRLEWLDNENSWLVMGMDGQNHGSFKGVVASDKSIFSSRFKDVTGSPPPLDLSLVPELAMKLQDIPVNPCFALMLAFTEPLSLIPVKGFSFKNSEILSWAHCDSSKPGRSTTSERWVLHSTSKYARDIISQTGLRKPSAATLTKVAEDVLEEFKSTGLNGSQPFFRKVHRWGSAFPAASVAGEEKCLWDDKKKLGICGDFCVSPNVEGAILSGLAAAAKLIDAPSCL</sequence>
<comment type="caution">
    <text evidence="1">The sequence shown here is derived from an EMBL/GenBank/DDBJ whole genome shotgun (WGS) entry which is preliminary data.</text>
</comment>
<gene>
    <name evidence="1" type="ORF">MANES_03G083000v8</name>
</gene>
<keyword evidence="2" id="KW-1185">Reference proteome</keyword>